<name>A0ABY0ERD7_CLOTA</name>
<gene>
    <name evidence="7" type="ORF">DP131_03845</name>
</gene>
<keyword evidence="4 5" id="KW-0720">Serine protease</keyword>
<dbReference type="InterPro" id="IPR036034">
    <property type="entry name" value="PDZ_sf"/>
</dbReference>
<evidence type="ECO:0000259" key="6">
    <source>
        <dbReference type="PROSITE" id="PS50106"/>
    </source>
</evidence>
<dbReference type="SUPFAM" id="SSF52096">
    <property type="entry name" value="ClpP/crotonase"/>
    <property type="match status" value="1"/>
</dbReference>
<dbReference type="PROSITE" id="PS50106">
    <property type="entry name" value="PDZ"/>
    <property type="match status" value="1"/>
</dbReference>
<dbReference type="InterPro" id="IPR029045">
    <property type="entry name" value="ClpP/crotonase-like_dom_sf"/>
</dbReference>
<dbReference type="EMBL" id="QMAU01000019">
    <property type="protein sequence ID" value="RXI57771.1"/>
    <property type="molecule type" value="Genomic_DNA"/>
</dbReference>
<feature type="domain" description="PDZ" evidence="6">
    <location>
        <begin position="90"/>
        <end position="166"/>
    </location>
</feature>
<dbReference type="CDD" id="cd07560">
    <property type="entry name" value="Peptidase_S41_CPP"/>
    <property type="match status" value="1"/>
</dbReference>
<dbReference type="CDD" id="cd06782">
    <property type="entry name" value="cpPDZ_CPP-like"/>
    <property type="match status" value="1"/>
</dbReference>
<dbReference type="Gene3D" id="2.30.42.10">
    <property type="match status" value="1"/>
</dbReference>
<dbReference type="Pfam" id="PF03572">
    <property type="entry name" value="Peptidase_S41"/>
    <property type="match status" value="1"/>
</dbReference>
<dbReference type="SUPFAM" id="SSF50156">
    <property type="entry name" value="PDZ domain-like"/>
    <property type="match status" value="1"/>
</dbReference>
<dbReference type="Gene3D" id="3.90.226.10">
    <property type="entry name" value="2-enoyl-CoA Hydratase, Chain A, domain 1"/>
    <property type="match status" value="1"/>
</dbReference>
<evidence type="ECO:0000256" key="4">
    <source>
        <dbReference type="ARBA" id="ARBA00022825"/>
    </source>
</evidence>
<evidence type="ECO:0000313" key="8">
    <source>
        <dbReference type="Proteomes" id="UP000290273"/>
    </source>
</evidence>
<dbReference type="PANTHER" id="PTHR32060">
    <property type="entry name" value="TAIL-SPECIFIC PROTEASE"/>
    <property type="match status" value="1"/>
</dbReference>
<keyword evidence="2 5" id="KW-0645">Protease</keyword>
<evidence type="ECO:0000256" key="5">
    <source>
        <dbReference type="RuleBase" id="RU004404"/>
    </source>
</evidence>
<protein>
    <submittedName>
        <fullName evidence="7">S41 family peptidase</fullName>
    </submittedName>
</protein>
<reference evidence="7 8" key="1">
    <citation type="submission" date="2018-06" db="EMBL/GenBank/DDBJ databases">
        <title>Genome conservation of Clostridium tetani.</title>
        <authorList>
            <person name="Bruggemann H."/>
            <person name="Popoff M.R."/>
        </authorList>
    </citation>
    <scope>NUCLEOTIDE SEQUENCE [LARGE SCALE GENOMIC DNA]</scope>
    <source>
        <strain evidence="7 8">63.05</strain>
    </source>
</reference>
<dbReference type="RefSeq" id="WP_023439511.1">
    <property type="nucleotide sequence ID" value="NZ_CASHSW010000029.1"/>
</dbReference>
<evidence type="ECO:0000256" key="2">
    <source>
        <dbReference type="ARBA" id="ARBA00022670"/>
    </source>
</evidence>
<dbReference type="InterPro" id="IPR005151">
    <property type="entry name" value="Tail-specific_protease"/>
</dbReference>
<sequence length="399" mass="44433">MNKKKWIGWTIAIVLLTNTLTYLGSNIIPLAMPNGNVVVRKEDYNNLVQFNKLFQIKDLIHERYDGEINEKDLEEGAIKGLANSLKDPYTVFMTKKEYDDFNTQTEGNYSGVGIQLQAKDNKIVIVDIFEESPARKAGILPKDEIEKVNDIPVDGSQLEKAVSLMKGVEGSEVKLTLSRKDKGIFDVNLKRSKINLKTVAGQMLDEDVALVQVTMFDENTAKNFKSELDKLKSQGMKGLVLDLRGNPGGVLDECVDMVSNFVPKGKTIVSTIDKYKSERKYKSKGGNYVGLPLVVLTNEGSASASEIFAGAIRDYKIGTLVGEKTFGKGLVQTLYETGEGTALKITISKYYTPNGENINKIGIKPDVEVKYPEELLKKPYNRNEDPQFKKALEVVKEKI</sequence>
<evidence type="ECO:0000256" key="1">
    <source>
        <dbReference type="ARBA" id="ARBA00009179"/>
    </source>
</evidence>
<dbReference type="Gene3D" id="3.30.750.44">
    <property type="match status" value="1"/>
</dbReference>
<dbReference type="PANTHER" id="PTHR32060:SF30">
    <property type="entry name" value="CARBOXY-TERMINAL PROCESSING PROTEASE CTPA"/>
    <property type="match status" value="1"/>
</dbReference>
<accession>A0ABY0ERD7</accession>
<proteinExistence type="inferred from homology"/>
<dbReference type="InterPro" id="IPR001478">
    <property type="entry name" value="PDZ"/>
</dbReference>
<comment type="caution">
    <text evidence="7">The sequence shown here is derived from an EMBL/GenBank/DDBJ whole genome shotgun (WGS) entry which is preliminary data.</text>
</comment>
<evidence type="ECO:0000256" key="3">
    <source>
        <dbReference type="ARBA" id="ARBA00022801"/>
    </source>
</evidence>
<dbReference type="InterPro" id="IPR055210">
    <property type="entry name" value="CtpA/B_N"/>
</dbReference>
<dbReference type="Proteomes" id="UP000290273">
    <property type="component" value="Unassembled WGS sequence"/>
</dbReference>
<dbReference type="SMART" id="SM00228">
    <property type="entry name" value="PDZ"/>
    <property type="match status" value="1"/>
</dbReference>
<dbReference type="InterPro" id="IPR004447">
    <property type="entry name" value="Peptidase_S41A"/>
</dbReference>
<dbReference type="Pfam" id="PF13180">
    <property type="entry name" value="PDZ_2"/>
    <property type="match status" value="1"/>
</dbReference>
<dbReference type="Pfam" id="PF22694">
    <property type="entry name" value="CtpB_N-like"/>
    <property type="match status" value="1"/>
</dbReference>
<organism evidence="7 8">
    <name type="scientific">Clostridium tetani</name>
    <dbReference type="NCBI Taxonomy" id="1513"/>
    <lineage>
        <taxon>Bacteria</taxon>
        <taxon>Bacillati</taxon>
        <taxon>Bacillota</taxon>
        <taxon>Clostridia</taxon>
        <taxon>Eubacteriales</taxon>
        <taxon>Clostridiaceae</taxon>
        <taxon>Clostridium</taxon>
    </lineage>
</organism>
<keyword evidence="3 5" id="KW-0378">Hydrolase</keyword>
<evidence type="ECO:0000313" key="7">
    <source>
        <dbReference type="EMBL" id="RXI57771.1"/>
    </source>
</evidence>
<comment type="similarity">
    <text evidence="1 5">Belongs to the peptidase S41A family.</text>
</comment>
<dbReference type="SMART" id="SM00245">
    <property type="entry name" value="TSPc"/>
    <property type="match status" value="1"/>
</dbReference>
<dbReference type="NCBIfam" id="TIGR00225">
    <property type="entry name" value="prc"/>
    <property type="match status" value="1"/>
</dbReference>